<dbReference type="Pfam" id="PF04932">
    <property type="entry name" value="Wzy_C"/>
    <property type="match status" value="1"/>
</dbReference>
<proteinExistence type="inferred from homology"/>
<dbReference type="InterPro" id="IPR007016">
    <property type="entry name" value="O-antigen_ligase-rel_domated"/>
</dbReference>
<accession>A0A8J7WVV5</accession>
<feature type="transmembrane region" description="Helical" evidence="8">
    <location>
        <begin position="977"/>
        <end position="997"/>
    </location>
</feature>
<feature type="transmembrane region" description="Helical" evidence="8">
    <location>
        <begin position="1003"/>
        <end position="1024"/>
    </location>
</feature>
<dbReference type="Proteomes" id="UP000677913">
    <property type="component" value="Unassembled WGS sequence"/>
</dbReference>
<feature type="transmembrane region" description="Helical" evidence="8">
    <location>
        <begin position="794"/>
        <end position="813"/>
    </location>
</feature>
<keyword evidence="3" id="KW-1003">Cell membrane</keyword>
<dbReference type="PANTHER" id="PTHR30250:SF10">
    <property type="entry name" value="LIPOPOLYSACCHARIDE BIOSYNTHESIS PROTEIN WZXC"/>
    <property type="match status" value="1"/>
</dbReference>
<feature type="transmembrane region" description="Helical" evidence="8">
    <location>
        <begin position="266"/>
        <end position="293"/>
    </location>
</feature>
<feature type="transmembrane region" description="Helical" evidence="8">
    <location>
        <begin position="604"/>
        <end position="630"/>
    </location>
</feature>
<keyword evidence="4 8" id="KW-0812">Transmembrane</keyword>
<comment type="caution">
    <text evidence="10">The sequence shown here is derived from an EMBL/GenBank/DDBJ whole genome shotgun (WGS) entry which is preliminary data.</text>
</comment>
<evidence type="ECO:0000256" key="4">
    <source>
        <dbReference type="ARBA" id="ARBA00022692"/>
    </source>
</evidence>
<dbReference type="InterPro" id="IPR050833">
    <property type="entry name" value="Poly_Biosynth_Transport"/>
</dbReference>
<feature type="transmembrane region" description="Helical" evidence="8">
    <location>
        <begin position="941"/>
        <end position="965"/>
    </location>
</feature>
<evidence type="ECO:0000256" key="6">
    <source>
        <dbReference type="ARBA" id="ARBA00023136"/>
    </source>
</evidence>
<feature type="domain" description="O-antigen ligase-related" evidence="9">
    <location>
        <begin position="266"/>
        <end position="396"/>
    </location>
</feature>
<feature type="transmembrane region" description="Helical" evidence="8">
    <location>
        <begin position="445"/>
        <end position="464"/>
    </location>
</feature>
<keyword evidence="11" id="KW-1185">Reference proteome</keyword>
<comment type="subcellular location">
    <subcellularLocation>
        <location evidence="1">Cell membrane</location>
        <topology evidence="1">Multi-pass membrane protein</topology>
    </subcellularLocation>
</comment>
<feature type="transmembrane region" description="Helical" evidence="8">
    <location>
        <begin position="850"/>
        <end position="867"/>
    </location>
</feature>
<feature type="transmembrane region" description="Helical" evidence="8">
    <location>
        <begin position="642"/>
        <end position="662"/>
    </location>
</feature>
<feature type="region of interest" description="Disordered" evidence="7">
    <location>
        <begin position="1031"/>
        <end position="1072"/>
    </location>
</feature>
<evidence type="ECO:0000313" key="10">
    <source>
        <dbReference type="EMBL" id="MBS2966825.1"/>
    </source>
</evidence>
<feature type="transmembrane region" description="Helical" evidence="8">
    <location>
        <begin position="887"/>
        <end position="905"/>
    </location>
</feature>
<feature type="transmembrane region" description="Helical" evidence="8">
    <location>
        <begin position="50"/>
        <end position="70"/>
    </location>
</feature>
<dbReference type="PANTHER" id="PTHR30250">
    <property type="entry name" value="PST FAMILY PREDICTED COLANIC ACID TRANSPORTER"/>
    <property type="match status" value="1"/>
</dbReference>
<feature type="transmembrane region" description="Helical" evidence="8">
    <location>
        <begin position="108"/>
        <end position="127"/>
    </location>
</feature>
<protein>
    <submittedName>
        <fullName evidence="10">Oligosaccharide flippase family protein</fullName>
    </submittedName>
</protein>
<evidence type="ECO:0000256" key="2">
    <source>
        <dbReference type="ARBA" id="ARBA00007430"/>
    </source>
</evidence>
<evidence type="ECO:0000256" key="5">
    <source>
        <dbReference type="ARBA" id="ARBA00022989"/>
    </source>
</evidence>
<feature type="transmembrane region" description="Helical" evidence="8">
    <location>
        <begin position="770"/>
        <end position="788"/>
    </location>
</feature>
<dbReference type="GO" id="GO:0005886">
    <property type="term" value="C:plasma membrane"/>
    <property type="evidence" value="ECO:0007669"/>
    <property type="project" value="UniProtKB-SubCell"/>
</dbReference>
<evidence type="ECO:0000256" key="8">
    <source>
        <dbReference type="SAM" id="Phobius"/>
    </source>
</evidence>
<keyword evidence="5 8" id="KW-1133">Transmembrane helix</keyword>
<feature type="transmembrane region" description="Helical" evidence="8">
    <location>
        <begin position="577"/>
        <end position="598"/>
    </location>
</feature>
<dbReference type="Pfam" id="PF13440">
    <property type="entry name" value="Polysacc_synt_3"/>
    <property type="match status" value="1"/>
</dbReference>
<evidence type="ECO:0000256" key="1">
    <source>
        <dbReference type="ARBA" id="ARBA00004651"/>
    </source>
</evidence>
<feature type="transmembrane region" description="Helical" evidence="8">
    <location>
        <begin position="674"/>
        <end position="697"/>
    </location>
</feature>
<feature type="transmembrane region" description="Helical" evidence="8">
    <location>
        <begin position="82"/>
        <end position="101"/>
    </location>
</feature>
<dbReference type="EMBL" id="JAGSXH010000202">
    <property type="protein sequence ID" value="MBS2966825.1"/>
    <property type="molecule type" value="Genomic_DNA"/>
</dbReference>
<evidence type="ECO:0000256" key="7">
    <source>
        <dbReference type="SAM" id="MobiDB-lite"/>
    </source>
</evidence>
<feature type="transmembrane region" description="Helical" evidence="8">
    <location>
        <begin position="917"/>
        <end position="935"/>
    </location>
</feature>
<evidence type="ECO:0000256" key="3">
    <source>
        <dbReference type="ARBA" id="ARBA00022475"/>
    </source>
</evidence>
<feature type="transmembrane region" description="Helical" evidence="8">
    <location>
        <begin position="736"/>
        <end position="758"/>
    </location>
</feature>
<feature type="transmembrane region" description="Helical" evidence="8">
    <location>
        <begin position="421"/>
        <end position="439"/>
    </location>
</feature>
<dbReference type="AlphaFoldDB" id="A0A8J7WVV5"/>
<name>A0A8J7WVV5_9ACTN</name>
<organism evidence="10 11">
    <name type="scientific">Actinocrinis puniceicyclus</name>
    <dbReference type="NCBI Taxonomy" id="977794"/>
    <lineage>
        <taxon>Bacteria</taxon>
        <taxon>Bacillati</taxon>
        <taxon>Actinomycetota</taxon>
        <taxon>Actinomycetes</taxon>
        <taxon>Catenulisporales</taxon>
        <taxon>Actinospicaceae</taxon>
        <taxon>Actinocrinis</taxon>
    </lineage>
</organism>
<feature type="transmembrane region" description="Helical" evidence="8">
    <location>
        <begin position="709"/>
        <end position="730"/>
    </location>
</feature>
<feature type="transmembrane region" description="Helical" evidence="8">
    <location>
        <begin position="147"/>
        <end position="166"/>
    </location>
</feature>
<evidence type="ECO:0000259" key="9">
    <source>
        <dbReference type="Pfam" id="PF04932"/>
    </source>
</evidence>
<sequence length="1072" mass="113315">MSAPTLGLRGLGPEADPAVRNARLGMRLRPRARQDDPAPKPRRRRYGLDAVAVLSVYVALLELVPSGWTLPSLGAAGTLANIYALLVLLWYLASWLAGRLLPASGTRAVRVALLLFAVSILISYTSLAQSNRAPVKLETQAADRGLIGLLAWIGVVVVASAAITDLDRLKTLLRRMVVFGSFVGALGIVEFMTRKDLLARIHVPGLHASSDISDLMTRGAFTRPSSTAAHPLELAGVLAMLLPFAIQQAVDPARRSSGRLRRWLPVALIGGALPMTVSRTSMIGLIVVLVVLVPTWKSGRRWAALGFLAVGAGVMKLAVPGLISTVMNLFSAFLGSGDNSTQARTMDYAGVAQYVAQRPLFGRGWRTFIPTIYRYTDNQYLLAVVEIGIVGALCIIVLYLTGIRCARRGRELWTDEPTREIGQSFVAAMAAALVVSATFDSLGFPMFAGVVFLLLGCSGAYLGISRREGDLVPRRDPAAVLAGLPPAFFSLRKPAAPSPAPAAAYMLDMARLTRTPQAIAATLRPWLPPAEDDTLMLPIMKSVGVQAPLASETGEIPVVKPEAPIGGQIRKGVRWSFVNTVVMRLGNFLMGVVLARGLLGPRDWGLYAIGLVALAVLLSANELGVSLAIVRWDEDPKRFAPTVLTMSVISSVLLYLVLFFAAPEFARLLGASDATAMLRVLGIAVIIDGVACVPAGVLTRNFAQRQRMFIDAGNFVLSSGLTIGLAVAGFGAMSFAWGSIAGNVVALVGCAIAAPGHLRPGWDRRQARRLLAFGVPLAGASLLVLAMLNVDSIVVGATLGPIQLGLYQIAFNISSWPVRSVSEIARRVSFAGFSRVAASRAALSESFESALALLMAAAVPACALLAVMPKPLIYAIYGERWTAASGALRFLALLGLLRVAFELAYDCLVASGRRRALITVQGWWLLALIPTLILMARARGIAGVGAGHILVAGPLVAPVFLWALSRGGISPLVIARACARPFVGGALMTAVALAIGLLHLNQIAYLFLAGAAAFAVYIPVVWPLRHLAKAGPRGQAQPEPEPDPGPARGPSRAGNPDPDSASDPAEQAVCAG</sequence>
<dbReference type="RefSeq" id="WP_211472271.1">
    <property type="nucleotide sequence ID" value="NZ_JAGSXH010000202.1"/>
</dbReference>
<gene>
    <name evidence="10" type="ORF">KGA66_27570</name>
</gene>
<evidence type="ECO:0000313" key="11">
    <source>
        <dbReference type="Proteomes" id="UP000677913"/>
    </source>
</evidence>
<feature type="transmembrane region" description="Helical" evidence="8">
    <location>
        <begin position="380"/>
        <end position="400"/>
    </location>
</feature>
<comment type="similarity">
    <text evidence="2">Belongs to the polysaccharide synthase family.</text>
</comment>
<feature type="transmembrane region" description="Helical" evidence="8">
    <location>
        <begin position="305"/>
        <end position="330"/>
    </location>
</feature>
<keyword evidence="6 8" id="KW-0472">Membrane</keyword>
<reference evidence="10" key="1">
    <citation type="submission" date="2021-04" db="EMBL/GenBank/DDBJ databases">
        <title>Genome based classification of Actinospica acidithermotolerans sp. nov., an actinobacterium isolated from an Indonesian hot spring.</title>
        <authorList>
            <person name="Kusuma A.B."/>
            <person name="Putra K.E."/>
            <person name="Nafisah S."/>
            <person name="Loh J."/>
            <person name="Nouioui I."/>
            <person name="Goodfellow M."/>
        </authorList>
    </citation>
    <scope>NUCLEOTIDE SEQUENCE</scope>
    <source>
        <strain evidence="10">DSM 45618</strain>
    </source>
</reference>